<evidence type="ECO:0000256" key="1">
    <source>
        <dbReference type="ARBA" id="ARBA00004323"/>
    </source>
</evidence>
<comment type="subcellular location">
    <subcellularLocation>
        <location evidence="1">Golgi apparatus membrane</location>
        <topology evidence="1">Single-pass type II membrane protein</topology>
    </subcellularLocation>
</comment>
<feature type="compositionally biased region" description="Polar residues" evidence="6">
    <location>
        <begin position="164"/>
        <end position="186"/>
    </location>
</feature>
<keyword evidence="3" id="KW-0808">Transferase</keyword>
<dbReference type="OMA" id="RQYMSNS"/>
<evidence type="ECO:0000313" key="9">
    <source>
        <dbReference type="EMBL" id="OAY54230.1"/>
    </source>
</evidence>
<evidence type="ECO:0000256" key="2">
    <source>
        <dbReference type="ARBA" id="ARBA00010271"/>
    </source>
</evidence>
<dbReference type="Gramene" id="Manes.03G058400.2.v8.1">
    <property type="protein sequence ID" value="Manes.03G058400.2.v8.1.CDS"/>
    <property type="gene ID" value="Manes.03G058400.v8.1"/>
</dbReference>
<dbReference type="InterPro" id="IPR040911">
    <property type="entry name" value="Exostosin_GT47"/>
</dbReference>
<dbReference type="InterPro" id="IPR004263">
    <property type="entry name" value="Exostosin"/>
</dbReference>
<name>A0A2C9W7F3_MANES</name>
<comment type="similarity">
    <text evidence="2">Belongs to the glycosyltransferase 47 family.</text>
</comment>
<evidence type="ECO:0000256" key="7">
    <source>
        <dbReference type="SAM" id="Phobius"/>
    </source>
</evidence>
<proteinExistence type="inferred from homology"/>
<comment type="caution">
    <text evidence="9">The sequence shown here is derived from an EMBL/GenBank/DDBJ whole genome shotgun (WGS) entry which is preliminary data.</text>
</comment>
<protein>
    <recommendedName>
        <fullName evidence="8">Exostosin GT47 domain-containing protein</fullName>
    </recommendedName>
</protein>
<gene>
    <name evidence="9" type="ORF">MANES_03G058400v8</name>
</gene>
<dbReference type="AlphaFoldDB" id="A0A2C9W7F3"/>
<dbReference type="OrthoDB" id="1924787at2759"/>
<dbReference type="Gramene" id="Manes.03G058400.8.v8.1">
    <property type="protein sequence ID" value="Manes.03G058400.8.v8.1.CDS"/>
    <property type="gene ID" value="Manes.03G058400.v8.1"/>
</dbReference>
<dbReference type="Pfam" id="PF03016">
    <property type="entry name" value="Exostosin_GT47"/>
    <property type="match status" value="1"/>
</dbReference>
<accession>A0A2C9W7F3</accession>
<keyword evidence="3" id="KW-0328">Glycosyltransferase</keyword>
<evidence type="ECO:0000256" key="5">
    <source>
        <dbReference type="ARBA" id="ARBA00023034"/>
    </source>
</evidence>
<sequence>MGQEFRFRFPMETQRLLCLVVMMFVLIITFQHLELPSGNIFSFISSVHTDQVEENGNLFTDDVLSKSETVSNMTQLNGFNSTDTDHADERAETYGKEKDTDVNNGLVSEASAVSKNSFGTDNHNKESSLQQTQQIFSQENLSYPLENNTSSDVDNHDKVPSFEQLGQPNVHSTVDNVSNSGFNSGSDVREQSILKENSSFSCENTGTSNSSIESIVPILPPADSTPNVTFPRNVEPNVVPYVARVDHNASALDKDVKSNMVNHGKSGKLQNNIAAFHDNSSMTTITKEKKKPEMQASGVMSVSEMNSLLLQSWSSPKFMRPQWASAVDQELLLAKSQIENAPIVENDQILYSPLYWNISMFKRSYELMEEMLRVYIYKEGEKPIMHQPGLKGIYASEGWFMKLMEASKKFVTKKPMKAHLFYLPFSSRNLEEELYVPNSHSSKNLVEYLENYLDIIVTTYPFWNRTAGVDHFLVACHDWAPFETKQLMHNCIRALCNADVKEGFVFGKDVSLPETNVPVPKNPLRDLGGKPPSQRSILAFFAGKMHGYLRPILLKHWGDKDPDMKIFGRMPKVRGKMKYSQYMKSSKYCICPRGYEVNSPRIVEAIMYECVPVIISDNYVPPFFEVLNWETFAVFIVEKDIPNLKNILLSIPEERYREMQMRVKKVQLHFLWHSRPVKYDLFHMILHSVWYNRVLQMQP</sequence>
<dbReference type="Proteomes" id="UP000091857">
    <property type="component" value="Chromosome 3"/>
</dbReference>
<dbReference type="GO" id="GO:0016757">
    <property type="term" value="F:glycosyltransferase activity"/>
    <property type="evidence" value="ECO:0007669"/>
    <property type="project" value="UniProtKB-KW"/>
</dbReference>
<dbReference type="EMBL" id="CM004389">
    <property type="protein sequence ID" value="OAY54230.1"/>
    <property type="molecule type" value="Genomic_DNA"/>
</dbReference>
<feature type="region of interest" description="Disordered" evidence="6">
    <location>
        <begin position="163"/>
        <end position="187"/>
    </location>
</feature>
<dbReference type="GO" id="GO:0000139">
    <property type="term" value="C:Golgi membrane"/>
    <property type="evidence" value="ECO:0007669"/>
    <property type="project" value="UniProtKB-SubCell"/>
</dbReference>
<dbReference type="PANTHER" id="PTHR11062">
    <property type="entry name" value="EXOSTOSIN HEPARAN SULFATE GLYCOSYLTRANSFERASE -RELATED"/>
    <property type="match status" value="1"/>
</dbReference>
<evidence type="ECO:0000313" key="10">
    <source>
        <dbReference type="Proteomes" id="UP000091857"/>
    </source>
</evidence>
<keyword evidence="5" id="KW-0333">Golgi apparatus</keyword>
<feature type="transmembrane region" description="Helical" evidence="7">
    <location>
        <begin position="16"/>
        <end position="33"/>
    </location>
</feature>
<dbReference type="PANTHER" id="PTHR11062:SF108">
    <property type="entry name" value="EXOSTOSIN FAMILY PROTEIN"/>
    <property type="match status" value="1"/>
</dbReference>
<feature type="domain" description="Exostosin GT47" evidence="8">
    <location>
        <begin position="369"/>
        <end position="649"/>
    </location>
</feature>
<evidence type="ECO:0000256" key="3">
    <source>
        <dbReference type="ARBA" id="ARBA00022676"/>
    </source>
</evidence>
<keyword evidence="7" id="KW-0472">Membrane</keyword>
<organism evidence="9 10">
    <name type="scientific">Manihot esculenta</name>
    <name type="common">Cassava</name>
    <name type="synonym">Jatropha manihot</name>
    <dbReference type="NCBI Taxonomy" id="3983"/>
    <lineage>
        <taxon>Eukaryota</taxon>
        <taxon>Viridiplantae</taxon>
        <taxon>Streptophyta</taxon>
        <taxon>Embryophyta</taxon>
        <taxon>Tracheophyta</taxon>
        <taxon>Spermatophyta</taxon>
        <taxon>Magnoliopsida</taxon>
        <taxon>eudicotyledons</taxon>
        <taxon>Gunneridae</taxon>
        <taxon>Pentapetalae</taxon>
        <taxon>rosids</taxon>
        <taxon>fabids</taxon>
        <taxon>Malpighiales</taxon>
        <taxon>Euphorbiaceae</taxon>
        <taxon>Crotonoideae</taxon>
        <taxon>Manihoteae</taxon>
        <taxon>Manihot</taxon>
    </lineage>
</organism>
<reference evidence="10" key="1">
    <citation type="journal article" date="2016" name="Nat. Biotechnol.">
        <title>Sequencing wild and cultivated cassava and related species reveals extensive interspecific hybridization and genetic diversity.</title>
        <authorList>
            <person name="Bredeson J.V."/>
            <person name="Lyons J.B."/>
            <person name="Prochnik S.E."/>
            <person name="Wu G.A."/>
            <person name="Ha C.M."/>
            <person name="Edsinger-Gonzales E."/>
            <person name="Grimwood J."/>
            <person name="Schmutz J."/>
            <person name="Rabbi I.Y."/>
            <person name="Egesi C."/>
            <person name="Nauluvula P."/>
            <person name="Lebot V."/>
            <person name="Ndunguru J."/>
            <person name="Mkamilo G."/>
            <person name="Bart R.S."/>
            <person name="Setter T.L."/>
            <person name="Gleadow R.M."/>
            <person name="Kulakow P."/>
            <person name="Ferguson M.E."/>
            <person name="Rounsley S."/>
            <person name="Rokhsar D.S."/>
        </authorList>
    </citation>
    <scope>NUCLEOTIDE SEQUENCE [LARGE SCALE GENOMIC DNA]</scope>
    <source>
        <strain evidence="10">cv. AM560-2</strain>
    </source>
</reference>
<keyword evidence="7" id="KW-1133">Transmembrane helix</keyword>
<keyword evidence="4" id="KW-0735">Signal-anchor</keyword>
<keyword evidence="10" id="KW-1185">Reference proteome</keyword>
<evidence type="ECO:0000256" key="4">
    <source>
        <dbReference type="ARBA" id="ARBA00022968"/>
    </source>
</evidence>
<evidence type="ECO:0000256" key="6">
    <source>
        <dbReference type="SAM" id="MobiDB-lite"/>
    </source>
</evidence>
<evidence type="ECO:0000259" key="8">
    <source>
        <dbReference type="Pfam" id="PF03016"/>
    </source>
</evidence>
<keyword evidence="7" id="KW-0812">Transmembrane</keyword>